<evidence type="ECO:0000256" key="6">
    <source>
        <dbReference type="ARBA" id="ARBA00022676"/>
    </source>
</evidence>
<evidence type="ECO:0000313" key="10">
    <source>
        <dbReference type="EMBL" id="OUL56853.1"/>
    </source>
</evidence>
<dbReference type="SUPFAM" id="SSF52733">
    <property type="entry name" value="Nicotinate mononucleotide:5,6-dimethylbenzimidazole phosphoribosyltransferase (CobT)"/>
    <property type="match status" value="1"/>
</dbReference>
<protein>
    <recommendedName>
        <fullName evidence="4 9">Nicotinate-nucleotide--dimethylbenzimidazole phosphoribosyltransferase</fullName>
        <ecNumber evidence="3 9">2.4.2.21</ecNumber>
    </recommendedName>
</protein>
<dbReference type="NCBIfam" id="TIGR03160">
    <property type="entry name" value="cobT_DBIPRT"/>
    <property type="match status" value="1"/>
</dbReference>
<dbReference type="EMBL" id="MWPV01000005">
    <property type="protein sequence ID" value="OUL56853.1"/>
    <property type="molecule type" value="Genomic_DNA"/>
</dbReference>
<dbReference type="GO" id="GO:0009236">
    <property type="term" value="P:cobalamin biosynthetic process"/>
    <property type="evidence" value="ECO:0007669"/>
    <property type="project" value="UniProtKB-UniRule"/>
</dbReference>
<dbReference type="InterPro" id="IPR003200">
    <property type="entry name" value="Nict_dMeBzImd_PRibTrfase"/>
</dbReference>
<evidence type="ECO:0000256" key="3">
    <source>
        <dbReference type="ARBA" id="ARBA00011991"/>
    </source>
</evidence>
<evidence type="ECO:0000256" key="4">
    <source>
        <dbReference type="ARBA" id="ARBA00015486"/>
    </source>
</evidence>
<keyword evidence="5" id="KW-0169">Cobalamin biosynthesis</keyword>
<name>A0A244CML6_PSEDV</name>
<comment type="catalytic activity">
    <reaction evidence="8">
        <text>5,6-dimethylbenzimidazole + nicotinate beta-D-ribonucleotide = alpha-ribazole 5'-phosphate + nicotinate + H(+)</text>
        <dbReference type="Rhea" id="RHEA:11196"/>
        <dbReference type="ChEBI" id="CHEBI:15378"/>
        <dbReference type="ChEBI" id="CHEBI:15890"/>
        <dbReference type="ChEBI" id="CHEBI:32544"/>
        <dbReference type="ChEBI" id="CHEBI:57502"/>
        <dbReference type="ChEBI" id="CHEBI:57918"/>
        <dbReference type="EC" id="2.4.2.21"/>
    </reaction>
</comment>
<comment type="similarity">
    <text evidence="2">Belongs to the CobT family.</text>
</comment>
<dbReference type="Pfam" id="PF02277">
    <property type="entry name" value="DBI_PRT"/>
    <property type="match status" value="1"/>
</dbReference>
<dbReference type="PANTHER" id="PTHR43463:SF1">
    <property type="entry name" value="NICOTINATE-NUCLEOTIDE--DIMETHYLBENZIMIDAZOLE PHOSPHORIBOSYLTRANSFERASE"/>
    <property type="match status" value="1"/>
</dbReference>
<dbReference type="InterPro" id="IPR017846">
    <property type="entry name" value="Nict_dMeBzImd_PRibTrfase_bact"/>
</dbReference>
<keyword evidence="6 10" id="KW-0328">Glycosyltransferase</keyword>
<dbReference type="NCBIfam" id="NF000996">
    <property type="entry name" value="PRK00105.1"/>
    <property type="match status" value="1"/>
</dbReference>
<keyword evidence="11" id="KW-1185">Reference proteome</keyword>
<evidence type="ECO:0000256" key="9">
    <source>
        <dbReference type="NCBIfam" id="TIGR03160"/>
    </source>
</evidence>
<dbReference type="InterPro" id="IPR023195">
    <property type="entry name" value="Nict_dMeBzImd_PRibTrfase_N"/>
</dbReference>
<dbReference type="FunFam" id="3.40.50.10210:FF:000001">
    <property type="entry name" value="Nicotinate-nucleotide--dimethylbenzimidazole phosphoribosyltransferase"/>
    <property type="match status" value="1"/>
</dbReference>
<evidence type="ECO:0000256" key="2">
    <source>
        <dbReference type="ARBA" id="ARBA00007110"/>
    </source>
</evidence>
<dbReference type="UniPathway" id="UPA00061">
    <property type="reaction ID" value="UER00516"/>
</dbReference>
<dbReference type="EC" id="2.4.2.21" evidence="3 9"/>
<dbReference type="CDD" id="cd02439">
    <property type="entry name" value="DMB-PRT_CobT"/>
    <property type="match status" value="1"/>
</dbReference>
<dbReference type="InterPro" id="IPR036087">
    <property type="entry name" value="Nict_dMeBzImd_PRibTrfase_sf"/>
</dbReference>
<dbReference type="GO" id="GO:0008939">
    <property type="term" value="F:nicotinate-nucleotide-dimethylbenzimidazole phosphoribosyltransferase activity"/>
    <property type="evidence" value="ECO:0007669"/>
    <property type="project" value="UniProtKB-UniRule"/>
</dbReference>
<comment type="pathway">
    <text evidence="1">Nucleoside biosynthesis; alpha-ribazole biosynthesis; alpha-ribazole from 5,6-dimethylbenzimidazole: step 1/2.</text>
</comment>
<dbReference type="Proteomes" id="UP000194841">
    <property type="component" value="Unassembled WGS sequence"/>
</dbReference>
<dbReference type="OrthoDB" id="9781491at2"/>
<sequence>MSRYQSIIDQKTKPLGSLGQLESIALKIAHNQQADTLTLTAPHMLVFAGDHGISQHNISIAPSDVTALMMNNFLQGGAAINCFARTLGWQLQVIDCGTLTDIDHPQLIKNRLDHCCGDISIEPALTQSQWQQTEAFTEDYIKSLHQTGCNIVGFGEMGIGNTSPAAAIAASLLNRCAADTVGVGTGITDSQLAHKQQLVQQALDRFNNNNSHSPLDTLLHLGSFEIAHLVAAMLSAKHHKMLMIIDGFIVTAAAMLAIKINPDCQKWMIFAHCSKEQAHKAMLESLNELPLLDLGLRLGEGTGAALALPLIQSAVSFYNDMASFSDLGIEL</sequence>
<gene>
    <name evidence="10" type="ORF">B1199_15910</name>
</gene>
<evidence type="ECO:0000256" key="1">
    <source>
        <dbReference type="ARBA" id="ARBA00005049"/>
    </source>
</evidence>
<reference evidence="10 11" key="1">
    <citation type="submission" date="2017-02" db="EMBL/GenBank/DDBJ databases">
        <title>Pseudoalteromonas ulvae TC14 Genome.</title>
        <authorList>
            <person name="Molmeret M."/>
        </authorList>
    </citation>
    <scope>NUCLEOTIDE SEQUENCE [LARGE SCALE GENOMIC DNA]</scope>
    <source>
        <strain evidence="10">TC14</strain>
    </source>
</reference>
<accession>A0A244CML6</accession>
<evidence type="ECO:0000256" key="5">
    <source>
        <dbReference type="ARBA" id="ARBA00022573"/>
    </source>
</evidence>
<dbReference type="AlphaFoldDB" id="A0A244CML6"/>
<comment type="caution">
    <text evidence="10">The sequence shown here is derived from an EMBL/GenBank/DDBJ whole genome shotgun (WGS) entry which is preliminary data.</text>
</comment>
<keyword evidence="7 10" id="KW-0808">Transferase</keyword>
<evidence type="ECO:0000256" key="7">
    <source>
        <dbReference type="ARBA" id="ARBA00022679"/>
    </source>
</evidence>
<evidence type="ECO:0000256" key="8">
    <source>
        <dbReference type="ARBA" id="ARBA00047340"/>
    </source>
</evidence>
<dbReference type="Gene3D" id="1.10.1610.10">
    <property type="match status" value="1"/>
</dbReference>
<dbReference type="RefSeq" id="WP_086745108.1">
    <property type="nucleotide sequence ID" value="NZ_MWPV01000005.1"/>
</dbReference>
<evidence type="ECO:0000313" key="11">
    <source>
        <dbReference type="Proteomes" id="UP000194841"/>
    </source>
</evidence>
<dbReference type="PANTHER" id="PTHR43463">
    <property type="entry name" value="NICOTINATE-NUCLEOTIDE--DIMETHYLBENZIMIDAZOLE PHOSPHORIBOSYLTRANSFERASE"/>
    <property type="match status" value="1"/>
</dbReference>
<dbReference type="Gene3D" id="3.40.50.10210">
    <property type="match status" value="1"/>
</dbReference>
<organism evidence="10 11">
    <name type="scientific">Pseudoalteromonas ulvae</name>
    <dbReference type="NCBI Taxonomy" id="107327"/>
    <lineage>
        <taxon>Bacteria</taxon>
        <taxon>Pseudomonadati</taxon>
        <taxon>Pseudomonadota</taxon>
        <taxon>Gammaproteobacteria</taxon>
        <taxon>Alteromonadales</taxon>
        <taxon>Pseudoalteromonadaceae</taxon>
        <taxon>Pseudoalteromonas</taxon>
    </lineage>
</organism>
<proteinExistence type="inferred from homology"/>